<dbReference type="AlphaFoldDB" id="A0A0D2BYR8"/>
<dbReference type="SUPFAM" id="SSF53187">
    <property type="entry name" value="Zn-dependent exopeptidases"/>
    <property type="match status" value="1"/>
</dbReference>
<dbReference type="CDD" id="cd02121">
    <property type="entry name" value="PA_GCPII_like"/>
    <property type="match status" value="1"/>
</dbReference>
<dbReference type="GeneID" id="27358213"/>
<dbReference type="SUPFAM" id="SSF47672">
    <property type="entry name" value="Transferrin receptor-like dimerisation domain"/>
    <property type="match status" value="1"/>
</dbReference>
<feature type="domain" description="Transferrin receptor-like dimerisation" evidence="4">
    <location>
        <begin position="608"/>
        <end position="718"/>
    </location>
</feature>
<evidence type="ECO:0000313" key="6">
    <source>
        <dbReference type="EMBL" id="KIW42607.1"/>
    </source>
</evidence>
<dbReference type="Gene3D" id="1.20.930.40">
    <property type="entry name" value="Transferrin receptor-like, dimerisation domain"/>
    <property type="match status" value="1"/>
</dbReference>
<comment type="similarity">
    <text evidence="1">Belongs to the peptidase M28 family. M28B subfamily.</text>
</comment>
<dbReference type="InterPro" id="IPR003137">
    <property type="entry name" value="PA_domain"/>
</dbReference>
<keyword evidence="2" id="KW-0732">Signal</keyword>
<dbReference type="PROSITE" id="PS51257">
    <property type="entry name" value="PROKAR_LIPOPROTEIN"/>
    <property type="match status" value="1"/>
</dbReference>
<feature type="chain" id="PRO_5002239400" description="Glutamate carboxypeptidase" evidence="2">
    <location>
        <begin position="20"/>
        <end position="719"/>
    </location>
</feature>
<gene>
    <name evidence="6" type="ORF">PV06_06139</name>
</gene>
<sequence length="719" mass="77945">MKTTTLVSLLGAQASFVFACQHERLEPRAQHRHAGHVKRQATQFPPTLDQNEALLAGSFDNASMETWSYYYTHGLHIAGTNESMAQWTADRFSEFGWSSGLASYYTYLNYPVSHSLSLTYSNGSTFTASLREEGLAQDDVTTYPNSVPTFNGYSATGDAQAEYVYVGRGQQVDFNRLKALGVELEGKIALARYGGPFRGLKVKNAQENGMIGCIIFTDTDDDGEITEANGYAAYPDGPARNPTSVQRGSVQFLSTYPGDPTTPGYPSRFDSPRTGISAVTPQIPSLPISWKDAQPLLQALDGYGTDGETVNRTKWVGKLNATYSTGPAPGTTLSMSNVMRDTITWIWDAVGIINGTSQDEVIVIGNHRDAWIIGGAADPNSGTAVIVELAKAFGALLRTGWKPRRTIVLCSWDAEEYGLLGSTEWVEEYIPWLKSSAVAYLNVDVATSGPEPDLSATPDLHALATETMKKVVYPYKGHTDLTLYDVWYNQTGGEVGVLGSGSDYTAFLHNGIPSLDFGAGNGPTDPVYHYHSNYDTYHWMTTFGDPGFVTHKAVGQYLAIMAYHLADDAVIPFDVENYGVQMTLYLDDLHDEIASSTSTTTNNITTTVDLSALESAIATFNASAAALTSAIASATTNDEVRVINAKLRDFSRGFVSQGGLPTREFYKHVVFAPGLDTGYAPTEWPGITEAFEAGNYTLAQTWVEKSAKAVQVAAGILQP</sequence>
<dbReference type="EMBL" id="KN847336">
    <property type="protein sequence ID" value="KIW42607.1"/>
    <property type="molecule type" value="Genomic_DNA"/>
</dbReference>
<proteinExistence type="inferred from homology"/>
<feature type="domain" description="PA" evidence="3">
    <location>
        <begin position="168"/>
        <end position="239"/>
    </location>
</feature>
<dbReference type="Pfam" id="PF02225">
    <property type="entry name" value="PA"/>
    <property type="match status" value="1"/>
</dbReference>
<dbReference type="InterPro" id="IPR039373">
    <property type="entry name" value="Peptidase_M28B"/>
</dbReference>
<dbReference type="InterPro" id="IPR007365">
    <property type="entry name" value="TFR-like_dimer_dom"/>
</dbReference>
<dbReference type="FunFam" id="3.40.630.10:FF:000101">
    <property type="entry name" value="N-acetylated alpha-linked acidic dipeptidase like 1"/>
    <property type="match status" value="1"/>
</dbReference>
<dbReference type="GO" id="GO:0004180">
    <property type="term" value="F:carboxypeptidase activity"/>
    <property type="evidence" value="ECO:0007669"/>
    <property type="project" value="TreeGrafter"/>
</dbReference>
<evidence type="ECO:0000256" key="1">
    <source>
        <dbReference type="ARBA" id="ARBA00005634"/>
    </source>
</evidence>
<dbReference type="InterPro" id="IPR046450">
    <property type="entry name" value="PA_dom_sf"/>
</dbReference>
<dbReference type="PANTHER" id="PTHR10404">
    <property type="entry name" value="N-ACETYLATED-ALPHA-LINKED ACIDIC DIPEPTIDASE"/>
    <property type="match status" value="1"/>
</dbReference>
<dbReference type="Pfam" id="PF04389">
    <property type="entry name" value="Peptidase_M28"/>
    <property type="match status" value="1"/>
</dbReference>
<evidence type="ECO:0000313" key="7">
    <source>
        <dbReference type="Proteomes" id="UP000053342"/>
    </source>
</evidence>
<dbReference type="VEuPathDB" id="FungiDB:PV06_06139"/>
<accession>A0A0D2BYR8</accession>
<dbReference type="SUPFAM" id="SSF52025">
    <property type="entry name" value="PA domain"/>
    <property type="match status" value="1"/>
</dbReference>
<dbReference type="Pfam" id="PF04253">
    <property type="entry name" value="TFR_dimer"/>
    <property type="match status" value="1"/>
</dbReference>
<evidence type="ECO:0000259" key="5">
    <source>
        <dbReference type="Pfam" id="PF04389"/>
    </source>
</evidence>
<reference evidence="6 7" key="1">
    <citation type="submission" date="2015-01" db="EMBL/GenBank/DDBJ databases">
        <title>The Genome Sequence of Exophiala oligosperma CBS72588.</title>
        <authorList>
            <consortium name="The Broad Institute Genomics Platform"/>
            <person name="Cuomo C."/>
            <person name="de Hoog S."/>
            <person name="Gorbushina A."/>
            <person name="Stielow B."/>
            <person name="Teixiera M."/>
            <person name="Abouelleil A."/>
            <person name="Chapman S.B."/>
            <person name="Priest M."/>
            <person name="Young S.K."/>
            <person name="Wortman J."/>
            <person name="Nusbaum C."/>
            <person name="Birren B."/>
        </authorList>
    </citation>
    <scope>NUCLEOTIDE SEQUENCE [LARGE SCALE GENOMIC DNA]</scope>
    <source>
        <strain evidence="6 7">CBS 72588</strain>
    </source>
</reference>
<dbReference type="STRING" id="215243.A0A0D2BYR8"/>
<evidence type="ECO:0000259" key="4">
    <source>
        <dbReference type="Pfam" id="PF04253"/>
    </source>
</evidence>
<dbReference type="Gene3D" id="3.50.30.30">
    <property type="match status" value="1"/>
</dbReference>
<dbReference type="Proteomes" id="UP000053342">
    <property type="component" value="Unassembled WGS sequence"/>
</dbReference>
<protein>
    <recommendedName>
        <fullName evidence="8">Glutamate carboxypeptidase</fullName>
    </recommendedName>
</protein>
<dbReference type="CDD" id="cd08022">
    <property type="entry name" value="M28_PSMA_like"/>
    <property type="match status" value="1"/>
</dbReference>
<organism evidence="6 7">
    <name type="scientific">Exophiala oligosperma</name>
    <dbReference type="NCBI Taxonomy" id="215243"/>
    <lineage>
        <taxon>Eukaryota</taxon>
        <taxon>Fungi</taxon>
        <taxon>Dikarya</taxon>
        <taxon>Ascomycota</taxon>
        <taxon>Pezizomycotina</taxon>
        <taxon>Eurotiomycetes</taxon>
        <taxon>Chaetothyriomycetidae</taxon>
        <taxon>Chaetothyriales</taxon>
        <taxon>Herpotrichiellaceae</taxon>
        <taxon>Exophiala</taxon>
    </lineage>
</organism>
<dbReference type="RefSeq" id="XP_016262823.1">
    <property type="nucleotide sequence ID" value="XM_016407219.1"/>
</dbReference>
<name>A0A0D2BYR8_9EURO</name>
<feature type="signal peptide" evidence="2">
    <location>
        <begin position="1"/>
        <end position="19"/>
    </location>
</feature>
<dbReference type="Gene3D" id="3.40.630.10">
    <property type="entry name" value="Zn peptidases"/>
    <property type="match status" value="1"/>
</dbReference>
<dbReference type="PANTHER" id="PTHR10404:SF46">
    <property type="entry name" value="VACUOLAR PROTEIN SORTING-ASSOCIATED PROTEIN 70"/>
    <property type="match status" value="1"/>
</dbReference>
<evidence type="ECO:0000256" key="2">
    <source>
        <dbReference type="SAM" id="SignalP"/>
    </source>
</evidence>
<keyword evidence="7" id="KW-1185">Reference proteome</keyword>
<dbReference type="HOGENOM" id="CLU_005688_2_0_1"/>
<dbReference type="FunFam" id="3.50.30.30:FF:000008">
    <property type="entry name" value="Glutamate carboxypeptidase 2"/>
    <property type="match status" value="1"/>
</dbReference>
<dbReference type="InterPro" id="IPR036757">
    <property type="entry name" value="TFR-like_dimer_dom_sf"/>
</dbReference>
<evidence type="ECO:0000259" key="3">
    <source>
        <dbReference type="Pfam" id="PF02225"/>
    </source>
</evidence>
<evidence type="ECO:0008006" key="8">
    <source>
        <dbReference type="Google" id="ProtNLM"/>
    </source>
</evidence>
<dbReference type="InterPro" id="IPR007484">
    <property type="entry name" value="Peptidase_M28"/>
</dbReference>
<dbReference type="OrthoDB" id="5841748at2759"/>
<feature type="domain" description="Peptidase M28" evidence="5">
    <location>
        <begin position="350"/>
        <end position="538"/>
    </location>
</feature>